<dbReference type="Proteomes" id="UP001232992">
    <property type="component" value="Unassembled WGS sequence"/>
</dbReference>
<proteinExistence type="inferred from homology"/>
<evidence type="ECO:0000256" key="6">
    <source>
        <dbReference type="ARBA" id="ARBA00022695"/>
    </source>
</evidence>
<dbReference type="Pfam" id="PF13735">
    <property type="entry name" value="tRNA_NucTran2_2"/>
    <property type="match status" value="1"/>
</dbReference>
<evidence type="ECO:0000256" key="9">
    <source>
        <dbReference type="ARBA" id="ARBA00022842"/>
    </source>
</evidence>
<dbReference type="Gene3D" id="1.10.3090.10">
    <property type="entry name" value="cca-adding enzyme, domain 2"/>
    <property type="match status" value="1"/>
</dbReference>
<evidence type="ECO:0000256" key="8">
    <source>
        <dbReference type="ARBA" id="ARBA00022741"/>
    </source>
</evidence>
<feature type="domain" description="CCA-adding enzyme C-terminal" evidence="14">
    <location>
        <begin position="266"/>
        <end position="407"/>
    </location>
</feature>
<keyword evidence="3" id="KW-0820">tRNA-binding</keyword>
<dbReference type="SUPFAM" id="SSF81301">
    <property type="entry name" value="Nucleotidyltransferase"/>
    <property type="match status" value="1"/>
</dbReference>
<dbReference type="InterPro" id="IPR032828">
    <property type="entry name" value="PolyA_RNA-bd"/>
</dbReference>
<evidence type="ECO:0000256" key="2">
    <source>
        <dbReference type="ARBA" id="ARBA00007265"/>
    </source>
</evidence>
<dbReference type="InterPro" id="IPR002646">
    <property type="entry name" value="PolA_pol_head_dom"/>
</dbReference>
<gene>
    <name evidence="15" type="ORF">PMH09_20450</name>
</gene>
<evidence type="ECO:0000259" key="14">
    <source>
        <dbReference type="Pfam" id="PF13735"/>
    </source>
</evidence>
<feature type="domain" description="tRNA nucleotidyltransferase/poly(A) polymerase RNA and SrmB- binding" evidence="13">
    <location>
        <begin position="162"/>
        <end position="223"/>
    </location>
</feature>
<evidence type="ECO:0000256" key="1">
    <source>
        <dbReference type="ARBA" id="ARBA00001946"/>
    </source>
</evidence>
<dbReference type="PANTHER" id="PTHR47545:SF2">
    <property type="entry name" value="CC-ADDING TRNA NUCLEOTIDYLTRANSFERASE"/>
    <property type="match status" value="1"/>
</dbReference>
<organism evidence="15 16">
    <name type="scientific">Roseofilum casamattae BLCC-M143</name>
    <dbReference type="NCBI Taxonomy" id="3022442"/>
    <lineage>
        <taxon>Bacteria</taxon>
        <taxon>Bacillati</taxon>
        <taxon>Cyanobacteriota</taxon>
        <taxon>Cyanophyceae</taxon>
        <taxon>Desertifilales</taxon>
        <taxon>Desertifilaceae</taxon>
        <taxon>Roseofilum</taxon>
        <taxon>Roseofilum casamattae</taxon>
    </lineage>
</organism>
<evidence type="ECO:0000313" key="16">
    <source>
        <dbReference type="Proteomes" id="UP001232992"/>
    </source>
</evidence>
<keyword evidence="8" id="KW-0547">Nucleotide-binding</keyword>
<evidence type="ECO:0000256" key="3">
    <source>
        <dbReference type="ARBA" id="ARBA00022555"/>
    </source>
</evidence>
<dbReference type="InterPro" id="IPR043519">
    <property type="entry name" value="NT_sf"/>
</dbReference>
<comment type="cofactor">
    <cofactor evidence="1">
        <name>Mg(2+)</name>
        <dbReference type="ChEBI" id="CHEBI:18420"/>
    </cofactor>
</comment>
<keyword evidence="4 11" id="KW-0808">Transferase</keyword>
<evidence type="ECO:0000256" key="4">
    <source>
        <dbReference type="ARBA" id="ARBA00022679"/>
    </source>
</evidence>
<keyword evidence="6" id="KW-0548">Nucleotidyltransferase</keyword>
<dbReference type="EMBL" id="JAQOSQ010000039">
    <property type="protein sequence ID" value="MDJ1185560.1"/>
    <property type="molecule type" value="Genomic_DNA"/>
</dbReference>
<feature type="domain" description="Poly A polymerase head" evidence="12">
    <location>
        <begin position="27"/>
        <end position="137"/>
    </location>
</feature>
<comment type="caution">
    <text evidence="15">The sequence shown here is derived from an EMBL/GenBank/DDBJ whole genome shotgun (WGS) entry which is preliminary data.</text>
</comment>
<evidence type="ECO:0000259" key="13">
    <source>
        <dbReference type="Pfam" id="PF12627"/>
    </source>
</evidence>
<dbReference type="Pfam" id="PF01743">
    <property type="entry name" value="PolyA_pol"/>
    <property type="match status" value="1"/>
</dbReference>
<comment type="similarity">
    <text evidence="2 11">Belongs to the tRNA nucleotidyltransferase/poly(A) polymerase family.</text>
</comment>
<evidence type="ECO:0000256" key="7">
    <source>
        <dbReference type="ARBA" id="ARBA00022723"/>
    </source>
</evidence>
<keyword evidence="16" id="KW-1185">Reference proteome</keyword>
<keyword evidence="5" id="KW-0819">tRNA processing</keyword>
<name>A0ABT7C2B5_9CYAN</name>
<dbReference type="InterPro" id="IPR050124">
    <property type="entry name" value="tRNA_CCA-adding_enzyme"/>
</dbReference>
<dbReference type="RefSeq" id="WP_283760201.1">
    <property type="nucleotide sequence ID" value="NZ_JAQOSQ010000039.1"/>
</dbReference>
<dbReference type="Gene3D" id="3.30.460.10">
    <property type="entry name" value="Beta Polymerase, domain 2"/>
    <property type="match status" value="1"/>
</dbReference>
<keyword evidence="7" id="KW-0479">Metal-binding</keyword>
<dbReference type="InterPro" id="IPR032810">
    <property type="entry name" value="CCA-adding_enz_C"/>
</dbReference>
<evidence type="ECO:0000256" key="11">
    <source>
        <dbReference type="RuleBase" id="RU003953"/>
    </source>
</evidence>
<keyword evidence="9" id="KW-0460">Magnesium</keyword>
<evidence type="ECO:0000256" key="10">
    <source>
        <dbReference type="ARBA" id="ARBA00022884"/>
    </source>
</evidence>
<dbReference type="Pfam" id="PF12627">
    <property type="entry name" value="PolyA_pol_RNAbd"/>
    <property type="match status" value="1"/>
</dbReference>
<sequence>MLDLTATAITPNTWPFNPAWLPEHTCLVGGAVRDALLQRKREYLDLDFVVPHKAVETARQIARSHNAGFVVLDAQRQIARVVFENATADFAQQEGESLEIDLRRRDFTINAIAYNPMTQRAIDPLHGCEDLRKQLIRMVSVENLADDPLRLLRAYRQGAQLGFAIAPDTEAALIALAPKLSSVAVERVIVELGYLLNLASGSQAVVKAWMDGVLQVWFPHTTAERVSQLPDIDRIAEEIRDRWPQLAVSLNTPLLASQPTTGLSLAKLVMLLPADPQHGETEIKTLKLSRPEGRGAIAILQHLPDLVACQGNMTLRQQYFFFQKAIAVFPTLVLLARVVGVSFKALAPLIARYLDPNDPVVYPQPLVTGKELMTALNMKKGRAIGILLTEIQIARIEGKITTEPEAIAFGRTWLQFQENSRDLHN</sequence>
<evidence type="ECO:0000259" key="12">
    <source>
        <dbReference type="Pfam" id="PF01743"/>
    </source>
</evidence>
<protein>
    <submittedName>
        <fullName evidence="15">CCA tRNA nucleotidyltransferase</fullName>
    </submittedName>
</protein>
<evidence type="ECO:0000313" key="15">
    <source>
        <dbReference type="EMBL" id="MDJ1185560.1"/>
    </source>
</evidence>
<dbReference type="SUPFAM" id="SSF81891">
    <property type="entry name" value="Poly A polymerase C-terminal region-like"/>
    <property type="match status" value="1"/>
</dbReference>
<evidence type="ECO:0000256" key="5">
    <source>
        <dbReference type="ARBA" id="ARBA00022694"/>
    </source>
</evidence>
<dbReference type="PANTHER" id="PTHR47545">
    <property type="entry name" value="MULTIFUNCTIONAL CCA PROTEIN"/>
    <property type="match status" value="1"/>
</dbReference>
<keyword evidence="10 11" id="KW-0694">RNA-binding</keyword>
<accession>A0ABT7C2B5</accession>
<reference evidence="15 16" key="1">
    <citation type="submission" date="2023-01" db="EMBL/GenBank/DDBJ databases">
        <title>Novel diversity within Roseofilum (Cyanobacteria; Desertifilaceae) from marine benthic mats with descriptions of four novel species.</title>
        <authorList>
            <person name="Wang Y."/>
            <person name="Berthold D.E."/>
            <person name="Hu J."/>
            <person name="Lefler F.W."/>
            <person name="Laughinghouse H.D. IV."/>
        </authorList>
    </citation>
    <scope>NUCLEOTIDE SEQUENCE [LARGE SCALE GENOMIC DNA]</scope>
    <source>
        <strain evidence="15 16">BLCC-M143</strain>
    </source>
</reference>
<dbReference type="CDD" id="cd05398">
    <property type="entry name" value="NT_ClassII-CCAase"/>
    <property type="match status" value="1"/>
</dbReference>